<dbReference type="Pfam" id="PF00005">
    <property type="entry name" value="ABC_tran"/>
    <property type="match status" value="1"/>
</dbReference>
<dbReference type="RefSeq" id="WP_145221667.1">
    <property type="nucleotide sequence ID" value="NZ_CP036269.1"/>
</dbReference>
<evidence type="ECO:0000256" key="4">
    <source>
        <dbReference type="ARBA" id="ARBA00038388"/>
    </source>
</evidence>
<organism evidence="6 7">
    <name type="scientific">Gimesia alba</name>
    <dbReference type="NCBI Taxonomy" id="2527973"/>
    <lineage>
        <taxon>Bacteria</taxon>
        <taxon>Pseudomonadati</taxon>
        <taxon>Planctomycetota</taxon>
        <taxon>Planctomycetia</taxon>
        <taxon>Planctomycetales</taxon>
        <taxon>Planctomycetaceae</taxon>
        <taxon>Gimesia</taxon>
    </lineage>
</organism>
<dbReference type="OrthoDB" id="273392at2"/>
<dbReference type="GO" id="GO:0016887">
    <property type="term" value="F:ATP hydrolysis activity"/>
    <property type="evidence" value="ECO:0007669"/>
    <property type="project" value="InterPro"/>
</dbReference>
<evidence type="ECO:0000259" key="5">
    <source>
        <dbReference type="PROSITE" id="PS50893"/>
    </source>
</evidence>
<proteinExistence type="inferred from homology"/>
<dbReference type="EMBL" id="CP036269">
    <property type="protein sequence ID" value="QDT45303.1"/>
    <property type="molecule type" value="Genomic_DNA"/>
</dbReference>
<dbReference type="KEGG" id="gaz:Pan241w_54230"/>
<keyword evidence="6" id="KW-0449">Lipoprotein</keyword>
<dbReference type="InterPro" id="IPR027417">
    <property type="entry name" value="P-loop_NTPase"/>
</dbReference>
<dbReference type="PROSITE" id="PS50893">
    <property type="entry name" value="ABC_TRANSPORTER_2"/>
    <property type="match status" value="1"/>
</dbReference>
<accession>A0A517RN40</accession>
<keyword evidence="1" id="KW-0813">Transport</keyword>
<comment type="similarity">
    <text evidence="4">Belongs to the ABC transporter superfamily. Macrolide exporter (TC 3.A.1.122) family.</text>
</comment>
<evidence type="ECO:0000256" key="2">
    <source>
        <dbReference type="ARBA" id="ARBA00022741"/>
    </source>
</evidence>
<dbReference type="PANTHER" id="PTHR24220">
    <property type="entry name" value="IMPORT ATP-BINDING PROTEIN"/>
    <property type="match status" value="1"/>
</dbReference>
<dbReference type="InterPro" id="IPR017871">
    <property type="entry name" value="ABC_transporter-like_CS"/>
</dbReference>
<keyword evidence="2" id="KW-0547">Nucleotide-binding</keyword>
<dbReference type="InterPro" id="IPR003439">
    <property type="entry name" value="ABC_transporter-like_ATP-bd"/>
</dbReference>
<evidence type="ECO:0000256" key="1">
    <source>
        <dbReference type="ARBA" id="ARBA00022448"/>
    </source>
</evidence>
<dbReference type="Proteomes" id="UP000317171">
    <property type="component" value="Chromosome"/>
</dbReference>
<feature type="domain" description="ABC transporter" evidence="5">
    <location>
        <begin position="2"/>
        <end position="230"/>
    </location>
</feature>
<sequence>MLQLESVRKIYRKKQDEVVALNSTNLEIPSGDYVAIIGPSGSGKTTLLSILGAMAAPSEGRILLDGESVYDLPIEKRAALRQNKIGFVFQTFNLIPYLSAMENVQVPMLLAKKDQTYQQQRAEELLHKVGLQDRLQHKPAELSVGQQQRVALARMLANDPSIILADEPTGNLDPATKDQVMEFLAQFNAEGRTIVMVTHDLSAAECAKRTLTLTEGTIHSEKNDSLLKSA</sequence>
<reference evidence="6 7" key="1">
    <citation type="submission" date="2019-02" db="EMBL/GenBank/DDBJ databases">
        <title>Deep-cultivation of Planctomycetes and their phenomic and genomic characterization uncovers novel biology.</title>
        <authorList>
            <person name="Wiegand S."/>
            <person name="Jogler M."/>
            <person name="Boedeker C."/>
            <person name="Pinto D."/>
            <person name="Vollmers J."/>
            <person name="Rivas-Marin E."/>
            <person name="Kohn T."/>
            <person name="Peeters S.H."/>
            <person name="Heuer A."/>
            <person name="Rast P."/>
            <person name="Oberbeckmann S."/>
            <person name="Bunk B."/>
            <person name="Jeske O."/>
            <person name="Meyerdierks A."/>
            <person name="Storesund J.E."/>
            <person name="Kallscheuer N."/>
            <person name="Luecker S."/>
            <person name="Lage O.M."/>
            <person name="Pohl T."/>
            <person name="Merkel B.J."/>
            <person name="Hornburger P."/>
            <person name="Mueller R.-W."/>
            <person name="Bruemmer F."/>
            <person name="Labrenz M."/>
            <person name="Spormann A.M."/>
            <person name="Op den Camp H."/>
            <person name="Overmann J."/>
            <person name="Amann R."/>
            <person name="Jetten M.S.M."/>
            <person name="Mascher T."/>
            <person name="Medema M.H."/>
            <person name="Devos D.P."/>
            <person name="Kaster A.-K."/>
            <person name="Ovreas L."/>
            <person name="Rohde M."/>
            <person name="Galperin M.Y."/>
            <person name="Jogler C."/>
        </authorList>
    </citation>
    <scope>NUCLEOTIDE SEQUENCE [LARGE SCALE GENOMIC DNA]</scope>
    <source>
        <strain evidence="6 7">Pan241w</strain>
    </source>
</reference>
<evidence type="ECO:0000313" key="7">
    <source>
        <dbReference type="Proteomes" id="UP000317171"/>
    </source>
</evidence>
<dbReference type="EC" id="3.6.3.-" evidence="6"/>
<dbReference type="SMART" id="SM00382">
    <property type="entry name" value="AAA"/>
    <property type="match status" value="1"/>
</dbReference>
<dbReference type="CDD" id="cd03255">
    <property type="entry name" value="ABC_MJ0796_LolCDE_FtsE"/>
    <property type="match status" value="1"/>
</dbReference>
<dbReference type="GO" id="GO:0098796">
    <property type="term" value="C:membrane protein complex"/>
    <property type="evidence" value="ECO:0007669"/>
    <property type="project" value="UniProtKB-ARBA"/>
</dbReference>
<dbReference type="GO" id="GO:0005886">
    <property type="term" value="C:plasma membrane"/>
    <property type="evidence" value="ECO:0007669"/>
    <property type="project" value="TreeGrafter"/>
</dbReference>
<dbReference type="SUPFAM" id="SSF52540">
    <property type="entry name" value="P-loop containing nucleoside triphosphate hydrolases"/>
    <property type="match status" value="1"/>
</dbReference>
<dbReference type="FunFam" id="3.40.50.300:FF:000032">
    <property type="entry name" value="Export ABC transporter ATP-binding protein"/>
    <property type="match status" value="1"/>
</dbReference>
<evidence type="ECO:0000313" key="6">
    <source>
        <dbReference type="EMBL" id="QDT45303.1"/>
    </source>
</evidence>
<keyword evidence="3 6" id="KW-0067">ATP-binding</keyword>
<keyword evidence="7" id="KW-1185">Reference proteome</keyword>
<keyword evidence="6" id="KW-0378">Hydrolase</keyword>
<dbReference type="InterPro" id="IPR015854">
    <property type="entry name" value="ABC_transpr_LolD-like"/>
</dbReference>
<protein>
    <submittedName>
        <fullName evidence="6">Lipoprotein-releasing system ATP-binding protein LolD</fullName>
        <ecNumber evidence="6">3.6.3.-</ecNumber>
    </submittedName>
</protein>
<name>A0A517RN40_9PLAN</name>
<dbReference type="GO" id="GO:0005524">
    <property type="term" value="F:ATP binding"/>
    <property type="evidence" value="ECO:0007669"/>
    <property type="project" value="UniProtKB-KW"/>
</dbReference>
<evidence type="ECO:0000256" key="3">
    <source>
        <dbReference type="ARBA" id="ARBA00022840"/>
    </source>
</evidence>
<dbReference type="PROSITE" id="PS00211">
    <property type="entry name" value="ABC_TRANSPORTER_1"/>
    <property type="match status" value="1"/>
</dbReference>
<dbReference type="GO" id="GO:0022857">
    <property type="term" value="F:transmembrane transporter activity"/>
    <property type="evidence" value="ECO:0007669"/>
    <property type="project" value="UniProtKB-ARBA"/>
</dbReference>
<dbReference type="AlphaFoldDB" id="A0A517RN40"/>
<dbReference type="PANTHER" id="PTHR24220:SF86">
    <property type="entry name" value="ABC TRANSPORTER ABCH.1"/>
    <property type="match status" value="1"/>
</dbReference>
<dbReference type="InterPro" id="IPR003593">
    <property type="entry name" value="AAA+_ATPase"/>
</dbReference>
<dbReference type="InterPro" id="IPR017911">
    <property type="entry name" value="MacB-like_ATP-bd"/>
</dbReference>
<dbReference type="Gene3D" id="3.40.50.300">
    <property type="entry name" value="P-loop containing nucleotide triphosphate hydrolases"/>
    <property type="match status" value="1"/>
</dbReference>
<gene>
    <name evidence="6" type="primary">lolD_6</name>
    <name evidence="6" type="ORF">Pan241w_54230</name>
</gene>